<dbReference type="PROSITE" id="PS50977">
    <property type="entry name" value="HTH_TETR_2"/>
    <property type="match status" value="1"/>
</dbReference>
<dbReference type="RefSeq" id="WP_123221483.1">
    <property type="nucleotide sequence ID" value="NZ_RJSF01000007.1"/>
</dbReference>
<keyword evidence="2 4" id="KW-0238">DNA-binding</keyword>
<feature type="domain" description="HTH tetR-type" evidence="5">
    <location>
        <begin position="1"/>
        <end position="59"/>
    </location>
</feature>
<feature type="DNA-binding region" description="H-T-H motif" evidence="4">
    <location>
        <begin position="22"/>
        <end position="41"/>
    </location>
</feature>
<comment type="caution">
    <text evidence="6">The sequence shown here is derived from an EMBL/GenBank/DDBJ whole genome shotgun (WGS) entry which is preliminary data.</text>
</comment>
<dbReference type="InterPro" id="IPR001647">
    <property type="entry name" value="HTH_TetR"/>
</dbReference>
<dbReference type="GO" id="GO:0000976">
    <property type="term" value="F:transcription cis-regulatory region binding"/>
    <property type="evidence" value="ECO:0007669"/>
    <property type="project" value="TreeGrafter"/>
</dbReference>
<proteinExistence type="predicted"/>
<protein>
    <submittedName>
        <fullName evidence="6">TetR/AcrR family transcriptional regulator</fullName>
    </submittedName>
</protein>
<dbReference type="Proteomes" id="UP000279994">
    <property type="component" value="Unassembled WGS sequence"/>
</dbReference>
<evidence type="ECO:0000256" key="3">
    <source>
        <dbReference type="ARBA" id="ARBA00023163"/>
    </source>
</evidence>
<reference evidence="6 7" key="1">
    <citation type="submission" date="2018-11" db="EMBL/GenBank/DDBJ databases">
        <authorList>
            <person name="Li F."/>
        </authorList>
    </citation>
    <scope>NUCLEOTIDE SEQUENCE [LARGE SCALE GENOMIC DNA]</scope>
    <source>
        <strain evidence="6 7">Gsoil 818</strain>
    </source>
</reference>
<dbReference type="GO" id="GO:0003700">
    <property type="term" value="F:DNA-binding transcription factor activity"/>
    <property type="evidence" value="ECO:0007669"/>
    <property type="project" value="TreeGrafter"/>
</dbReference>
<dbReference type="OrthoDB" id="4541857at2"/>
<keyword evidence="3" id="KW-0804">Transcription</keyword>
<accession>A0A3N0GWS9</accession>
<dbReference type="Gene3D" id="1.10.357.10">
    <property type="entry name" value="Tetracycline Repressor, domain 2"/>
    <property type="match status" value="1"/>
</dbReference>
<dbReference type="SUPFAM" id="SSF46689">
    <property type="entry name" value="Homeodomain-like"/>
    <property type="match status" value="1"/>
</dbReference>
<evidence type="ECO:0000313" key="6">
    <source>
        <dbReference type="EMBL" id="RNM16590.1"/>
    </source>
</evidence>
<dbReference type="EMBL" id="RJSF01000007">
    <property type="protein sequence ID" value="RNM16590.1"/>
    <property type="molecule type" value="Genomic_DNA"/>
</dbReference>
<keyword evidence="1" id="KW-0805">Transcription regulation</keyword>
<dbReference type="InterPro" id="IPR009057">
    <property type="entry name" value="Homeodomain-like_sf"/>
</dbReference>
<name>A0A3N0GWS9_9ACTN</name>
<keyword evidence="7" id="KW-1185">Reference proteome</keyword>
<dbReference type="PANTHER" id="PTHR30055:SF234">
    <property type="entry name" value="HTH-TYPE TRANSCRIPTIONAL REGULATOR BETI"/>
    <property type="match status" value="1"/>
</dbReference>
<dbReference type="PANTHER" id="PTHR30055">
    <property type="entry name" value="HTH-TYPE TRANSCRIPTIONAL REGULATOR RUTR"/>
    <property type="match status" value="1"/>
</dbReference>
<evidence type="ECO:0000256" key="2">
    <source>
        <dbReference type="ARBA" id="ARBA00023125"/>
    </source>
</evidence>
<evidence type="ECO:0000256" key="4">
    <source>
        <dbReference type="PROSITE-ProRule" id="PRU00335"/>
    </source>
</evidence>
<dbReference type="PRINTS" id="PR00455">
    <property type="entry name" value="HTHTETR"/>
</dbReference>
<sequence length="182" mass="19909">MTTAILDAAQQVFEQYGARRANVEDVARAAGISRSTLYRAYPNKEALLDAVLMRQLGDFLGELDRVASGLPPRDAVVECFARGMALTREIPLLARLVETEPEIITGAGASSHSSLVLGTADQVARTLRRSGATMPDDELHVVAELMLRLAYTYLLNPHGNLDMTDEQAVREYAARYLAPLVH</sequence>
<dbReference type="Pfam" id="PF00440">
    <property type="entry name" value="TetR_N"/>
    <property type="match status" value="1"/>
</dbReference>
<dbReference type="AlphaFoldDB" id="A0A3N0GWS9"/>
<evidence type="ECO:0000259" key="5">
    <source>
        <dbReference type="PROSITE" id="PS50977"/>
    </source>
</evidence>
<organism evidence="6 7">
    <name type="scientific">Nocardioides pocheonensis</name>
    <dbReference type="NCBI Taxonomy" id="661485"/>
    <lineage>
        <taxon>Bacteria</taxon>
        <taxon>Bacillati</taxon>
        <taxon>Actinomycetota</taxon>
        <taxon>Actinomycetes</taxon>
        <taxon>Propionibacteriales</taxon>
        <taxon>Nocardioidaceae</taxon>
        <taxon>Nocardioides</taxon>
    </lineage>
</organism>
<evidence type="ECO:0000256" key="1">
    <source>
        <dbReference type="ARBA" id="ARBA00023015"/>
    </source>
</evidence>
<evidence type="ECO:0000313" key="7">
    <source>
        <dbReference type="Proteomes" id="UP000279994"/>
    </source>
</evidence>
<gene>
    <name evidence="6" type="ORF">EFL26_03370</name>
</gene>
<dbReference type="InterPro" id="IPR050109">
    <property type="entry name" value="HTH-type_TetR-like_transc_reg"/>
</dbReference>